<dbReference type="InterPro" id="IPR036465">
    <property type="entry name" value="vWFA_dom_sf"/>
</dbReference>
<evidence type="ECO:0000259" key="1">
    <source>
        <dbReference type="Pfam" id="PF07002"/>
    </source>
</evidence>
<name>A0A1V0SB49_9VIRU</name>
<proteinExistence type="predicted"/>
<organism evidence="2">
    <name type="scientific">Catovirus CTV1</name>
    <dbReference type="NCBI Taxonomy" id="1977631"/>
    <lineage>
        <taxon>Viruses</taxon>
        <taxon>Varidnaviria</taxon>
        <taxon>Bamfordvirae</taxon>
        <taxon>Nucleocytoviricota</taxon>
        <taxon>Megaviricetes</taxon>
        <taxon>Imitervirales</taxon>
        <taxon>Mimiviridae</taxon>
        <taxon>Klosneuvirinae</taxon>
        <taxon>Catovirus</taxon>
    </lineage>
</organism>
<dbReference type="SUPFAM" id="SSF53300">
    <property type="entry name" value="vWA-like"/>
    <property type="match status" value="1"/>
</dbReference>
<evidence type="ECO:0000313" key="2">
    <source>
        <dbReference type="EMBL" id="ARF08888.1"/>
    </source>
</evidence>
<reference evidence="2" key="1">
    <citation type="journal article" date="2017" name="Science">
        <title>Giant viruses with an expanded complement of translation system components.</title>
        <authorList>
            <person name="Schulz F."/>
            <person name="Yutin N."/>
            <person name="Ivanova N.N."/>
            <person name="Ortega D.R."/>
            <person name="Lee T.K."/>
            <person name="Vierheilig J."/>
            <person name="Daims H."/>
            <person name="Horn M."/>
            <person name="Wagner M."/>
            <person name="Jensen G.J."/>
            <person name="Kyrpides N.C."/>
            <person name="Koonin E.V."/>
            <person name="Woyke T."/>
        </authorList>
    </citation>
    <scope>NUCLEOTIDE SEQUENCE</scope>
    <source>
        <strain evidence="2">CTV1</strain>
    </source>
</reference>
<dbReference type="PANTHER" id="PTHR45751:SF11">
    <property type="entry name" value="COPINE FAMILY PROTEIN 2"/>
    <property type="match status" value="1"/>
</dbReference>
<gene>
    <name evidence="2" type="ORF">Catovirus_1_938</name>
</gene>
<dbReference type="PANTHER" id="PTHR45751">
    <property type="entry name" value="COPINE FAMILY PROTEIN 1"/>
    <property type="match status" value="1"/>
</dbReference>
<dbReference type="GO" id="GO:0016567">
    <property type="term" value="P:protein ubiquitination"/>
    <property type="evidence" value="ECO:0007669"/>
    <property type="project" value="TreeGrafter"/>
</dbReference>
<dbReference type="InterPro" id="IPR010734">
    <property type="entry name" value="Copine_C"/>
</dbReference>
<protein>
    <submittedName>
        <fullName evidence="2">Copine</fullName>
    </submittedName>
</protein>
<sequence length="203" mass="23623">MGLIPAYGFGDIRTKNFKVFNINKNNVFCHRFNQVLDCYNEITPNIKLSGPTSFRPIIMQAIEIIKYTRSYHILVIVTDGEVIDKVQTEQAIVEASNYPLSIIVIGVGDGPFDNMEKYDDELPERKFDNFQFVNYNKILLECQNKNLPFESIFLLHAPQEIPDQYNYLKRNNMLTLSYANKVDVFTSPYEYCQVNMYPNLSNF</sequence>
<feature type="domain" description="Copine C-terminal" evidence="1">
    <location>
        <begin position="3"/>
        <end position="174"/>
    </location>
</feature>
<dbReference type="Gene3D" id="3.40.50.410">
    <property type="entry name" value="von Willebrand factor, type A domain"/>
    <property type="match status" value="1"/>
</dbReference>
<accession>A0A1V0SB49</accession>
<dbReference type="InterPro" id="IPR052079">
    <property type="entry name" value="E3_ligase/Copine_domain"/>
</dbReference>
<dbReference type="Pfam" id="PF07002">
    <property type="entry name" value="Copine"/>
    <property type="match status" value="1"/>
</dbReference>
<dbReference type="EMBL" id="KY684083">
    <property type="protein sequence ID" value="ARF08888.1"/>
    <property type="molecule type" value="Genomic_DNA"/>
</dbReference>
<dbReference type="GO" id="GO:0004842">
    <property type="term" value="F:ubiquitin-protein transferase activity"/>
    <property type="evidence" value="ECO:0007669"/>
    <property type="project" value="TreeGrafter"/>
</dbReference>